<evidence type="ECO:0000313" key="5">
    <source>
        <dbReference type="Proteomes" id="UP000318521"/>
    </source>
</evidence>
<feature type="chain" id="PRO_5038583016" evidence="3">
    <location>
        <begin position="19"/>
        <end position="335"/>
    </location>
</feature>
<keyword evidence="3" id="KW-0732">Signal</keyword>
<sequence>MKKMSVVTGAVCTVFLLAACQSGEMDDSAPDSANGTADSPTENEEVENTDDMNETESDVNEEEGTETEDIETDSETDAVETENEPSYEEQVVQEGEEQEATTSKENNYMQNGTFTGGEITDGRSVGDIDSGIHDEYERLVLDIYEGSYQELEGPAVIPNHFEVTKEAYPSRLVYTLRGIRGMPEEIPDFSSMDLFSYMEIVPYFDDATIQLAVYMQESVEFEVFEMHDPAKIVTDVSRVEREDEAATIFSVRTASTPQGESTINIEGAGSEFTERGAEQVRTLHSDGFTVFVEEGYYHTMEEAEERKTELENDGVEHELHIEERGMLDIPENIDE</sequence>
<feature type="coiled-coil region" evidence="1">
    <location>
        <begin position="293"/>
        <end position="320"/>
    </location>
</feature>
<accession>A0A554A262</accession>
<keyword evidence="1" id="KW-0175">Coiled coil</keyword>
<feature type="compositionally biased region" description="Polar residues" evidence="2">
    <location>
        <begin position="31"/>
        <end position="40"/>
    </location>
</feature>
<dbReference type="Proteomes" id="UP000318521">
    <property type="component" value="Unassembled WGS sequence"/>
</dbReference>
<feature type="compositionally biased region" description="Acidic residues" evidence="2">
    <location>
        <begin position="41"/>
        <end position="87"/>
    </location>
</feature>
<reference evidence="4 5" key="1">
    <citation type="submission" date="2019-07" db="EMBL/GenBank/DDBJ databases">
        <authorList>
            <person name="Park Y.J."/>
            <person name="Jeong S.E."/>
            <person name="Jung H.S."/>
        </authorList>
    </citation>
    <scope>NUCLEOTIDE SEQUENCE [LARGE SCALE GENOMIC DNA]</scope>
    <source>
        <strain evidence="5">P16(2019)</strain>
    </source>
</reference>
<keyword evidence="5" id="KW-1185">Reference proteome</keyword>
<feature type="compositionally biased region" description="Polar residues" evidence="2">
    <location>
        <begin position="100"/>
        <end position="113"/>
    </location>
</feature>
<organism evidence="4 5">
    <name type="scientific">Alkalicoccobacillus porphyridii</name>
    <dbReference type="NCBI Taxonomy" id="2597270"/>
    <lineage>
        <taxon>Bacteria</taxon>
        <taxon>Bacillati</taxon>
        <taxon>Bacillota</taxon>
        <taxon>Bacilli</taxon>
        <taxon>Bacillales</taxon>
        <taxon>Bacillaceae</taxon>
        <taxon>Alkalicoccobacillus</taxon>
    </lineage>
</organism>
<dbReference type="PROSITE" id="PS51257">
    <property type="entry name" value="PROKAR_LIPOPROTEIN"/>
    <property type="match status" value="1"/>
</dbReference>
<dbReference type="RefSeq" id="WP_143847333.1">
    <property type="nucleotide sequence ID" value="NZ_VLXZ01000002.1"/>
</dbReference>
<comment type="caution">
    <text evidence="4">The sequence shown here is derived from an EMBL/GenBank/DDBJ whole genome shotgun (WGS) entry which is preliminary data.</text>
</comment>
<evidence type="ECO:0000256" key="2">
    <source>
        <dbReference type="SAM" id="MobiDB-lite"/>
    </source>
</evidence>
<evidence type="ECO:0000256" key="1">
    <source>
        <dbReference type="SAM" id="Coils"/>
    </source>
</evidence>
<proteinExistence type="predicted"/>
<name>A0A554A262_9BACI</name>
<evidence type="ECO:0000313" key="4">
    <source>
        <dbReference type="EMBL" id="TSB47781.1"/>
    </source>
</evidence>
<gene>
    <name evidence="4" type="ORF">FN960_04495</name>
</gene>
<evidence type="ECO:0000256" key="3">
    <source>
        <dbReference type="SAM" id="SignalP"/>
    </source>
</evidence>
<feature type="signal peptide" evidence="3">
    <location>
        <begin position="1"/>
        <end position="18"/>
    </location>
</feature>
<dbReference type="AlphaFoldDB" id="A0A554A262"/>
<dbReference type="OrthoDB" id="2870664at2"/>
<feature type="region of interest" description="Disordered" evidence="2">
    <location>
        <begin position="24"/>
        <end position="128"/>
    </location>
</feature>
<protein>
    <submittedName>
        <fullName evidence="4">Uncharacterized protein</fullName>
    </submittedName>
</protein>
<dbReference type="EMBL" id="VLXZ01000002">
    <property type="protein sequence ID" value="TSB47781.1"/>
    <property type="molecule type" value="Genomic_DNA"/>
</dbReference>